<dbReference type="InterPro" id="IPR038461">
    <property type="entry name" value="Schlafen_AlbA_2_dom_sf"/>
</dbReference>
<evidence type="ECO:0000313" key="2">
    <source>
        <dbReference type="EMBL" id="KAF7213707.1"/>
    </source>
</evidence>
<evidence type="ECO:0000313" key="3">
    <source>
        <dbReference type="EMBL" id="KAF7213708.1"/>
    </source>
</evidence>
<dbReference type="PANTHER" id="PTHR16155:SF20">
    <property type="entry name" value="STERILE ALPHA MOTIF DOMAIN-CONTAINING PROTEIN 9-LIKE"/>
    <property type="match status" value="1"/>
</dbReference>
<dbReference type="GO" id="GO:0005737">
    <property type="term" value="C:cytoplasm"/>
    <property type="evidence" value="ECO:0007669"/>
    <property type="project" value="TreeGrafter"/>
</dbReference>
<reference evidence="4" key="3">
    <citation type="submission" date="2016-06" db="EMBL/GenBank/DDBJ databases">
        <title>The genome of a short-lived fish provides insights into sex chromosome evolution and the genetic control of aging.</title>
        <authorList>
            <person name="Reichwald K."/>
            <person name="Felder M."/>
            <person name="Petzold A."/>
            <person name="Koch P."/>
            <person name="Groth M."/>
            <person name="Platzer M."/>
        </authorList>
    </citation>
    <scope>NUCLEOTIDE SEQUENCE</scope>
    <source>
        <tissue evidence="4">Brain</tissue>
    </source>
</reference>
<evidence type="ECO:0000313" key="5">
    <source>
        <dbReference type="Ensembl" id="ENSNFUP00015012139.1"/>
    </source>
</evidence>
<dbReference type="Proteomes" id="UP000694548">
    <property type="component" value="Chromosome sgr08"/>
</dbReference>
<evidence type="ECO:0000313" key="4">
    <source>
        <dbReference type="EMBL" id="SBP57397.1"/>
    </source>
</evidence>
<reference evidence="5" key="1">
    <citation type="submission" date="2014-08" db="EMBL/GenBank/DDBJ databases">
        <authorList>
            <person name="Senf B."/>
            <person name="Petzold A."/>
            <person name="Downie B.R."/>
            <person name="Koch P."/>
            <person name="Platzer M."/>
        </authorList>
    </citation>
    <scope>NUCLEOTIDE SEQUENCE [LARGE SCALE GENOMIC DNA]</scope>
    <source>
        <strain evidence="5">GRZ</strain>
    </source>
</reference>
<dbReference type="Gene3D" id="1.10.150.50">
    <property type="entry name" value="Transcription Factor, Ets-1"/>
    <property type="match status" value="1"/>
</dbReference>
<reference evidence="5" key="5">
    <citation type="submission" date="2025-05" db="UniProtKB">
        <authorList>
            <consortium name="Ensembl"/>
        </authorList>
    </citation>
    <scope>IDENTIFICATION</scope>
</reference>
<feature type="domain" description="SAM" evidence="1">
    <location>
        <begin position="19"/>
        <end position="66"/>
    </location>
</feature>
<dbReference type="EMBL" id="JAAVVJ010000010">
    <property type="protein sequence ID" value="KAF7213708.1"/>
    <property type="molecule type" value="Genomic_DNA"/>
</dbReference>
<evidence type="ECO:0000313" key="6">
    <source>
        <dbReference type="Proteomes" id="UP000694548"/>
    </source>
</evidence>
<dbReference type="KEGG" id="nfu:107382742"/>
<dbReference type="Bgee" id="ENSNFUG00015005977">
    <property type="expression patterns" value="Expressed in zone of skin and 3 other cell types or tissues"/>
</dbReference>
<organism evidence="4">
    <name type="scientific">Nothobranchius furzeri</name>
    <name type="common">Turquoise killifish</name>
    <dbReference type="NCBI Taxonomy" id="105023"/>
    <lineage>
        <taxon>Eukaryota</taxon>
        <taxon>Metazoa</taxon>
        <taxon>Chordata</taxon>
        <taxon>Craniata</taxon>
        <taxon>Vertebrata</taxon>
        <taxon>Euteleostomi</taxon>
        <taxon>Actinopterygii</taxon>
        <taxon>Neopterygii</taxon>
        <taxon>Teleostei</taxon>
        <taxon>Neoteleostei</taxon>
        <taxon>Acanthomorphata</taxon>
        <taxon>Ovalentaria</taxon>
        <taxon>Atherinomorphae</taxon>
        <taxon>Cyprinodontiformes</taxon>
        <taxon>Nothobranchiidae</taxon>
        <taxon>Nothobranchius</taxon>
    </lineage>
</organism>
<dbReference type="GeneTree" id="ENSGT00390000013973"/>
<reference evidence="4" key="2">
    <citation type="submission" date="2016-05" db="EMBL/GenBank/DDBJ databases">
        <authorList>
            <person name="Lavstsen T."/>
            <person name="Jespersen J.S."/>
        </authorList>
    </citation>
    <scope>NUCLEOTIDE SEQUENCE</scope>
    <source>
        <tissue evidence="4">Brain</tissue>
    </source>
</reference>
<dbReference type="PROSITE" id="PS50105">
    <property type="entry name" value="SAM_DOMAIN"/>
    <property type="match status" value="1"/>
</dbReference>
<dbReference type="Proteomes" id="UP000822369">
    <property type="component" value="Chromosome 10"/>
</dbReference>
<sequence length="1492" mass="170041">MADQGDIKGEDLPCDLKDWSKHDVRFWVLTLGGVDGSVADKLFQEDINGPSLKLLTKSDLSEMGVNFGPAKIIIHARDEVMTLKREEPMSSPNQPGKPCKPYPFSRYQDTFRYIEDSILDVPESGASNFIEPCHEYKGFINTPDEHKLNKFTFEVIRFSAACMNSRTNGTIHFGIGDKPDFVHGQVLGVSVKDKEDYTTKLNSAITAHFHFNQDYAKKCIRPPRFVDVLNKNTTSSDKCVIEVDIVPEFDVCKEMYFHTYNTKKGKEKSFYVRDGGSSKNLLAQATPKEYDHFLQQIAQISKLRKKAEEKHLNGIKSSNQGSWLSQMITGGSKSLDKSNFERYVVVTNKSHPSHFQNVGFLIELYPTAVLDFDPESAECGLQHFFKQHSTVSSHLPAAYKITDRVEDTGNKLKLTQNTSWVFCNGGIENETPSDTDQWFMEKGASTRDVISFLCRRDVLPNKRFLVIFLLLSTVREKMDPLVETFITFYQELRGTDQILCISDNENAFTSWKDLLEARCGINISCRCIYELSFAEVNGTICSLWSENRRAIRFLACGGESKVPLEKKVERSLNTLEILCVNECDGGSEDMKSMEENFYRGEKVSWWNFFFSEQPGSTPFIKRDKFDYIVTTVIEDLCSLTKACVLLNLLHVPGCGGTTLAMHVLWDRRYRFRCAVLRNSSSDFAEVADQVVQLLTLSHEEERPKIPVLLMIDEFEDMEKVYELQQQIEKKCVEKKIQSKCANVILLNCMRSGSSELNASTTDTVFLGNALSEKELKFFEEKLVEIEKRHKNFETFYGFMIMKKNFKSEYIEGVVRNTLKSFNINQKNAKLLAVLVLLNVYCKGSSLSVSLCEDFLDLQPKPICGSIKVEDGFGKFSNFIASCSVEGLVVYRAVKVIHSSIARQCLQELKATHSVTKADIADLLLTTNQLYESTQGKCKFLQDVHHILVKRVFSSEEECQFSPLILDIANETPGQEELVLSNASKRFDKDAVIFQLLARYCYLKKKDFSEAKVWAQKAKELSEDSSYIADTSAQVFKHELKNAIANCKEVPVSPENVNVFLKMAQSAIDAFWQTQNLAKKESLQRVNTKTGNCPFNTSGCLGEIQVGVIITDLLAKVPVFSLDGVRHDIMSQVLAGDMKLESMQKNDPRRHKNSNYYDILRQFEDVLYNLKYRMKVNIDYLDKVFVNLGSRYGMKDSREQVAQNELFRCFKQYANVFCKTDSTHLLKNKMMSNKMKLDQIKLFLEKQKADTYSGILNCLSKKIPAEMMEKIVRHYVFICQAEQNPSPKEKINFIYATVVLSRIKLESREMMPYPQLLKFLFQLLSEQTPISETLSLFFIAVALLWPSSQDTGCRNLGWYISQMKNSYHKELKEACNGKSPTVHFLLGNKCGYEQLVHIGEIKECIEAKQEVFESMWGNAKIWKEEKVRSLLCRATGEVTHGNILTNTCVNHLKLEVMPMYRSQISGYAEGSRVSFFIGFSMRGPLALDINVGP</sequence>
<dbReference type="SUPFAM" id="SSF47769">
    <property type="entry name" value="SAM/Pointed domain"/>
    <property type="match status" value="1"/>
</dbReference>
<keyword evidence="6" id="KW-1185">Reference proteome</keyword>
<reference evidence="2" key="4">
    <citation type="submission" date="2020-03" db="EMBL/GenBank/DDBJ databases">
        <title>Intra-Species Differences in Population Size shape Life History and Genome Evolution.</title>
        <authorList>
            <person name="Willemsen D."/>
            <person name="Cui R."/>
            <person name="Valenzano D.R."/>
        </authorList>
    </citation>
    <scope>NUCLEOTIDE SEQUENCE</scope>
    <source>
        <strain evidence="2">GRZ</strain>
        <tissue evidence="2">Whole</tissue>
    </source>
</reference>
<protein>
    <submittedName>
        <fullName evidence="5">Sterile alpha motif domain containing 9 like</fullName>
    </submittedName>
    <submittedName>
        <fullName evidence="3">Transcript variant X1</fullName>
    </submittedName>
    <submittedName>
        <fullName evidence="2">Transcript variant X2</fullName>
    </submittedName>
</protein>
<proteinExistence type="predicted"/>
<dbReference type="OrthoDB" id="2337140at2759"/>
<evidence type="ECO:0000259" key="1">
    <source>
        <dbReference type="PROSITE" id="PS50105"/>
    </source>
</evidence>
<dbReference type="Ensembl" id="ENSNFUT00015012753.1">
    <property type="protein sequence ID" value="ENSNFUP00015012139.1"/>
    <property type="gene ID" value="ENSNFUG00015005977.1"/>
</dbReference>
<dbReference type="InterPro" id="IPR013761">
    <property type="entry name" value="SAM/pointed_sf"/>
</dbReference>
<dbReference type="Gene3D" id="3.30.950.30">
    <property type="entry name" value="Schlafen, AAA domain"/>
    <property type="match status" value="1"/>
</dbReference>
<accession>A0A1A8AQH8</accession>
<dbReference type="PANTHER" id="PTHR16155">
    <property type="entry name" value="DED DOMAIN-CONTAINING PROTEIN"/>
    <property type="match status" value="1"/>
</dbReference>
<name>A0A1A8AQH8_NOTFU</name>
<gene>
    <name evidence="4" type="primary">Nfu_g_1_019270</name>
    <name evidence="5" type="synonym">SAMD9L</name>
    <name evidence="2" type="ORF">G4P62_008129</name>
</gene>
<dbReference type="EMBL" id="JAAVVJ010000010">
    <property type="protein sequence ID" value="KAF7213707.1"/>
    <property type="molecule type" value="Genomic_DNA"/>
</dbReference>
<dbReference type="InterPro" id="IPR001660">
    <property type="entry name" value="SAM"/>
</dbReference>
<dbReference type="OMA" id="EGHFEHK"/>
<dbReference type="EMBL" id="HADY01018912">
    <property type="protein sequence ID" value="SBP57397.1"/>
    <property type="molecule type" value="Transcribed_RNA"/>
</dbReference>